<dbReference type="EMBL" id="NHZQ01000445">
    <property type="protein sequence ID" value="PSK34865.1"/>
    <property type="molecule type" value="Genomic_DNA"/>
</dbReference>
<evidence type="ECO:0000256" key="1">
    <source>
        <dbReference type="SAM" id="MobiDB-lite"/>
    </source>
</evidence>
<accession>A0A2P7YFY2</accession>
<dbReference type="Proteomes" id="UP000243723">
    <property type="component" value="Unassembled WGS sequence"/>
</dbReference>
<sequence>MFSSKDISLLLSLFPPSAINDESPSFLLSKNDHHLVPFSIAQRKLQNQLATHGSVSVSSLGSLFDVRDISSFIAWADKQLNFSTPNRRRPDVPPWIQKVVAVYFFYHAARRPVRTEDAAFIFGLDEIVVKQIVQAYSRSFFTLTAIEDWRLAAGLKRNEIARLRRLAKEAQSTATEIEISRGSTWPRVVLEVLVKEAVDAESINEYELRQRGRTTWFAPTAAIQQKAGGLVEDLVDQYTKDIDNKGWCIIREEGSVQTAALERLKDSDLKAGLVELERDREVDTDSWHSDSAVLVSNKKIEEITGHLTKVLPDAAQRIWQETQDRDLAFTPRVRSLLFTTIDSANIPPAEKQMQVLFLSSTISPSHLQGPFTIQLTNISTTASQSHLTTIRNDLQIPLHLYTASLSLTTPDPTLHEHQQSFIFDYLKSDILPSFNKALSTLALQPPKSLATELFKFRSAVQEARNIDAIQIAMKRFSRRIKLPDATRPSTRDAGRSLASSSTNPRAQSRAISEEATSPIASPDLTDRTSSPHSGAGTDLAASGSEESDLRRIQKEILQQKLQILKRAKRASDVLQQATWILIAAVSEEPVLFVSAGRDAGRVVRLLQKLADARKGHGEKAVGEGEDGGETDWVDAGKRLEEFREKVKAGTQSGEEVEGVKR</sequence>
<feature type="compositionally biased region" description="Polar residues" evidence="1">
    <location>
        <begin position="497"/>
        <end position="519"/>
    </location>
</feature>
<name>A0A2P7YFY2_9PEZI</name>
<evidence type="ECO:0000313" key="3">
    <source>
        <dbReference type="Proteomes" id="UP000243723"/>
    </source>
</evidence>
<organism evidence="2 3">
    <name type="scientific">Elsinoe australis</name>
    <dbReference type="NCBI Taxonomy" id="40998"/>
    <lineage>
        <taxon>Eukaryota</taxon>
        <taxon>Fungi</taxon>
        <taxon>Dikarya</taxon>
        <taxon>Ascomycota</taxon>
        <taxon>Pezizomycotina</taxon>
        <taxon>Dothideomycetes</taxon>
        <taxon>Dothideomycetidae</taxon>
        <taxon>Myriangiales</taxon>
        <taxon>Elsinoaceae</taxon>
        <taxon>Elsinoe</taxon>
    </lineage>
</organism>
<proteinExistence type="predicted"/>
<feature type="compositionally biased region" description="Basic and acidic residues" evidence="1">
    <location>
        <begin position="481"/>
        <end position="494"/>
    </location>
</feature>
<evidence type="ECO:0000313" key="2">
    <source>
        <dbReference type="EMBL" id="PSK34865.1"/>
    </source>
</evidence>
<reference evidence="2 3" key="1">
    <citation type="submission" date="2017-05" db="EMBL/GenBank/DDBJ databases">
        <title>Draft genome sequence of Elsinoe australis.</title>
        <authorList>
            <person name="Cheng Q."/>
        </authorList>
    </citation>
    <scope>NUCLEOTIDE SEQUENCE [LARGE SCALE GENOMIC DNA]</scope>
    <source>
        <strain evidence="2 3">NL1</strain>
    </source>
</reference>
<keyword evidence="3" id="KW-1185">Reference proteome</keyword>
<feature type="region of interest" description="Disordered" evidence="1">
    <location>
        <begin position="480"/>
        <end position="546"/>
    </location>
</feature>
<comment type="caution">
    <text evidence="2">The sequence shown here is derived from an EMBL/GenBank/DDBJ whole genome shotgun (WGS) entry which is preliminary data.</text>
</comment>
<gene>
    <name evidence="2" type="ORF">B9Z65_1448</name>
</gene>
<dbReference type="STRING" id="40998.A0A2P7YFY2"/>
<dbReference type="OrthoDB" id="3935714at2759"/>
<dbReference type="AlphaFoldDB" id="A0A2P7YFY2"/>
<protein>
    <submittedName>
        <fullName evidence="2">Uncharacterized protein</fullName>
    </submittedName>
</protein>